<evidence type="ECO:0000313" key="3">
    <source>
        <dbReference type="Proteomes" id="UP000054805"/>
    </source>
</evidence>
<dbReference type="Proteomes" id="UP000054805">
    <property type="component" value="Unassembled WGS sequence"/>
</dbReference>
<protein>
    <submittedName>
        <fullName evidence="2">Uncharacterized protein</fullName>
    </submittedName>
</protein>
<feature type="chain" id="PRO_5006878591" evidence="1">
    <location>
        <begin position="23"/>
        <end position="140"/>
    </location>
</feature>
<comment type="caution">
    <text evidence="2">The sequence shown here is derived from an EMBL/GenBank/DDBJ whole genome shotgun (WGS) entry which is preliminary data.</text>
</comment>
<gene>
    <name evidence="2" type="ORF">T4B_8304</name>
</gene>
<organism evidence="2 3">
    <name type="scientific">Trichinella pseudospiralis</name>
    <name type="common">Parasitic roundworm</name>
    <dbReference type="NCBI Taxonomy" id="6337"/>
    <lineage>
        <taxon>Eukaryota</taxon>
        <taxon>Metazoa</taxon>
        <taxon>Ecdysozoa</taxon>
        <taxon>Nematoda</taxon>
        <taxon>Enoplea</taxon>
        <taxon>Dorylaimia</taxon>
        <taxon>Trichinellida</taxon>
        <taxon>Trichinellidae</taxon>
        <taxon>Trichinella</taxon>
    </lineage>
</organism>
<dbReference type="AlphaFoldDB" id="A0A0V1GQR2"/>
<proteinExistence type="predicted"/>
<accession>A0A0V1GQR2</accession>
<evidence type="ECO:0000256" key="1">
    <source>
        <dbReference type="SAM" id="SignalP"/>
    </source>
</evidence>
<keyword evidence="3" id="KW-1185">Reference proteome</keyword>
<feature type="signal peptide" evidence="1">
    <location>
        <begin position="1"/>
        <end position="22"/>
    </location>
</feature>
<evidence type="ECO:0000313" key="2">
    <source>
        <dbReference type="EMBL" id="KRZ00496.1"/>
    </source>
</evidence>
<reference evidence="2 3" key="1">
    <citation type="submission" date="2015-01" db="EMBL/GenBank/DDBJ databases">
        <title>Evolution of Trichinella species and genotypes.</title>
        <authorList>
            <person name="Korhonen P.K."/>
            <person name="Edoardo P."/>
            <person name="Giuseppe L.R."/>
            <person name="Gasser R.B."/>
        </authorList>
    </citation>
    <scope>NUCLEOTIDE SEQUENCE [LARGE SCALE GENOMIC DNA]</scope>
    <source>
        <strain evidence="2">ISS588</strain>
    </source>
</reference>
<sequence length="140" mass="15817">MDGQVSTGLCISLLSNVWAVQCGPISLDEFVQHSKNAMTSAFLWDSSFKISETRNPLRITGHAVENGLELADELLQLLVIVVSQSDMDVRIDVRLATSFPYRSLSSDYCLLQNTQHIDTFTGQLLGFIFRQPIYRFREQT</sequence>
<keyword evidence="1" id="KW-0732">Signal</keyword>
<name>A0A0V1GQR2_TRIPS</name>
<dbReference type="EMBL" id="JYDS01000815">
    <property type="protein sequence ID" value="KRZ00496.1"/>
    <property type="molecule type" value="Genomic_DNA"/>
</dbReference>